<evidence type="ECO:0000259" key="3">
    <source>
        <dbReference type="Pfam" id="PF06458"/>
    </source>
</evidence>
<dbReference type="InterPro" id="IPR009459">
    <property type="entry name" value="MucBP_dom"/>
</dbReference>
<dbReference type="EMBL" id="RKLX01000002">
    <property type="protein sequence ID" value="TGD19956.1"/>
    <property type="molecule type" value="Genomic_DNA"/>
</dbReference>
<organism evidence="5 6">
    <name type="scientific">Levilactobacillus suantsaiihabitans</name>
    <dbReference type="NCBI Taxonomy" id="2487722"/>
    <lineage>
        <taxon>Bacteria</taxon>
        <taxon>Bacillati</taxon>
        <taxon>Bacillota</taxon>
        <taxon>Bacilli</taxon>
        <taxon>Lactobacillales</taxon>
        <taxon>Lactobacillaceae</taxon>
        <taxon>Levilactobacillus</taxon>
    </lineage>
</organism>
<dbReference type="Pfam" id="PF06458">
    <property type="entry name" value="MucBP"/>
    <property type="match status" value="1"/>
</dbReference>
<evidence type="ECO:0000259" key="4">
    <source>
        <dbReference type="Pfam" id="PF19087"/>
    </source>
</evidence>
<evidence type="ECO:0000256" key="2">
    <source>
        <dbReference type="SAM" id="SignalP"/>
    </source>
</evidence>
<sequence>MTRVISKLMTAGLTVILLTGLAAPALAQADTTTDTVTTTKQAKGESAIKISAVETPYAYFSTTSGIKRLSTLTGWPESLTVDQLKDDDYMQKLQASHPENDADTMDSIRQQMLLMAENLPNFNLQKSYIANMLDEAGIESSDTTADSSANNMVISIYMTLWEAMMSVAHSAGIMDQAAMSQYYQNTVIPDLKQLNAPDAVITLYDPTDFSDEFFQKLITSVFDPAYKNLTTNFSALADLSPEEFLKINLAESVNEQKKLMLTPLIDFTTKLPDGSYKLKGIVLSEFTFISTGLPAEVTPTPTPTPTPAKAQPVTVRYVDEQGKTLAPDQLLTGELGASYHSDALDIPNYTLTKTPANATGTFTSDAQTVTYVYAKPALQTGSAAATVDPVAPKGTVIYATKKIGLYRTATFSKKQVKRWYAKKSRTNRPMFVVTGYAKSKNGVKRYHVKDVNHHSKTAGKTGYVTTKRAYTAPVYYAKKHAKITVINPAGVNGYAKQNLTQKRAHYRQGQVLKVKRIVRHNLTTRFVLTNGRYVTANKQLVQAGKVQMPKQIKTKHAINRYTTANLTRKNRHIAKHTTLKVTGWAYSNANNFNKRDTLRYHVAGGYITANKHLVRVVK</sequence>
<dbReference type="Gene3D" id="3.10.20.320">
    <property type="entry name" value="Putative peptidoglycan bound protein (lpxtg motif)"/>
    <property type="match status" value="1"/>
</dbReference>
<accession>A0A4Z0JC80</accession>
<gene>
    <name evidence="5" type="ORF">EGT51_01835</name>
</gene>
<dbReference type="Pfam" id="PF19087">
    <property type="entry name" value="DUF5776"/>
    <property type="match status" value="2"/>
</dbReference>
<keyword evidence="1" id="KW-0677">Repeat</keyword>
<evidence type="ECO:0000313" key="6">
    <source>
        <dbReference type="Proteomes" id="UP000297348"/>
    </source>
</evidence>
<feature type="domain" description="DUF5776" evidence="4">
    <location>
        <begin position="475"/>
        <end position="541"/>
    </location>
</feature>
<comment type="caution">
    <text evidence="5">The sequence shown here is derived from an EMBL/GenBank/DDBJ whole genome shotgun (WGS) entry which is preliminary data.</text>
</comment>
<keyword evidence="2" id="KW-0732">Signal</keyword>
<feature type="chain" id="PRO_5039050124" description="DUF5776 domain-containing protein" evidence="2">
    <location>
        <begin position="28"/>
        <end position="618"/>
    </location>
</feature>
<evidence type="ECO:0000256" key="1">
    <source>
        <dbReference type="ARBA" id="ARBA00022737"/>
    </source>
</evidence>
<protein>
    <recommendedName>
        <fullName evidence="7">DUF5776 domain-containing protein</fullName>
    </recommendedName>
</protein>
<keyword evidence="6" id="KW-1185">Reference proteome</keyword>
<dbReference type="Proteomes" id="UP000297348">
    <property type="component" value="Unassembled WGS sequence"/>
</dbReference>
<evidence type="ECO:0000313" key="5">
    <source>
        <dbReference type="EMBL" id="TGD19956.1"/>
    </source>
</evidence>
<reference evidence="5 6" key="1">
    <citation type="submission" date="2018-10" db="EMBL/GenBank/DDBJ databases">
        <title>Lactobacillus sp. R7 and Lactobacillus sp. R19 isolated from fermented mustard green product of Taiwan.</title>
        <authorList>
            <person name="Lin S.-T."/>
        </authorList>
    </citation>
    <scope>NUCLEOTIDE SEQUENCE [LARGE SCALE GENOMIC DNA]</scope>
    <source>
        <strain evidence="5 6">BCRC 81129</strain>
    </source>
</reference>
<proteinExistence type="predicted"/>
<feature type="domain" description="MucBP" evidence="3">
    <location>
        <begin position="312"/>
        <end position="373"/>
    </location>
</feature>
<dbReference type="RefSeq" id="WP_135367103.1">
    <property type="nucleotide sequence ID" value="NZ_RKLX01000002.1"/>
</dbReference>
<evidence type="ECO:0008006" key="7">
    <source>
        <dbReference type="Google" id="ProtNLM"/>
    </source>
</evidence>
<dbReference type="OrthoDB" id="2329141at2"/>
<name>A0A4Z0JC80_9LACO</name>
<feature type="domain" description="DUF5776" evidence="4">
    <location>
        <begin position="548"/>
        <end position="614"/>
    </location>
</feature>
<dbReference type="AlphaFoldDB" id="A0A4Z0JC80"/>
<feature type="signal peptide" evidence="2">
    <location>
        <begin position="1"/>
        <end position="27"/>
    </location>
</feature>
<dbReference type="InterPro" id="IPR044081">
    <property type="entry name" value="DUF5776"/>
</dbReference>